<dbReference type="EMBL" id="KV424067">
    <property type="protein sequence ID" value="KZT52400.1"/>
    <property type="molecule type" value="Genomic_DNA"/>
</dbReference>
<sequence length="153" mass="16218">MLSVFPAPVPSSALTPPSISPLSSSPTSPLVFESKQLALASVSHPDAVDRFAKNVLLRCVNGRRAVRLYCSFPTDTVTDLEDLQTLRARAFETIHAVVAALRAQHIYATYSLYPSPEPLVILSAGKQLSGLTGLGGSQETFVGDVGVPVLIIS</sequence>
<reference evidence="2 3" key="1">
    <citation type="journal article" date="2016" name="Mol. Biol. Evol.">
        <title>Comparative Genomics of Early-Diverging Mushroom-Forming Fungi Provides Insights into the Origins of Lignocellulose Decay Capabilities.</title>
        <authorList>
            <person name="Nagy L.G."/>
            <person name="Riley R."/>
            <person name="Tritt A."/>
            <person name="Adam C."/>
            <person name="Daum C."/>
            <person name="Floudas D."/>
            <person name="Sun H."/>
            <person name="Yadav J.S."/>
            <person name="Pangilinan J."/>
            <person name="Larsson K.H."/>
            <person name="Matsuura K."/>
            <person name="Barry K."/>
            <person name="Labutti K."/>
            <person name="Kuo R."/>
            <person name="Ohm R.A."/>
            <person name="Bhattacharya S.S."/>
            <person name="Shirouzu T."/>
            <person name="Yoshinaga Y."/>
            <person name="Martin F.M."/>
            <person name="Grigoriev I.V."/>
            <person name="Hibbett D.S."/>
        </authorList>
    </citation>
    <scope>NUCLEOTIDE SEQUENCE [LARGE SCALE GENOMIC DNA]</scope>
    <source>
        <strain evidence="2 3">HHB12733</strain>
    </source>
</reference>
<dbReference type="InParanoid" id="A0A165DAJ0"/>
<name>A0A165DAJ0_9BASI</name>
<keyword evidence="3" id="KW-1185">Reference proteome</keyword>
<evidence type="ECO:0000313" key="3">
    <source>
        <dbReference type="Proteomes" id="UP000076842"/>
    </source>
</evidence>
<evidence type="ECO:0000256" key="1">
    <source>
        <dbReference type="SAM" id="MobiDB-lite"/>
    </source>
</evidence>
<dbReference type="Proteomes" id="UP000076842">
    <property type="component" value="Unassembled WGS sequence"/>
</dbReference>
<dbReference type="OrthoDB" id="3356668at2759"/>
<proteinExistence type="predicted"/>
<feature type="compositionally biased region" description="Low complexity" evidence="1">
    <location>
        <begin position="10"/>
        <end position="21"/>
    </location>
</feature>
<organism evidence="2 3">
    <name type="scientific">Calocera cornea HHB12733</name>
    <dbReference type="NCBI Taxonomy" id="1353952"/>
    <lineage>
        <taxon>Eukaryota</taxon>
        <taxon>Fungi</taxon>
        <taxon>Dikarya</taxon>
        <taxon>Basidiomycota</taxon>
        <taxon>Agaricomycotina</taxon>
        <taxon>Dacrymycetes</taxon>
        <taxon>Dacrymycetales</taxon>
        <taxon>Dacrymycetaceae</taxon>
        <taxon>Calocera</taxon>
    </lineage>
</organism>
<protein>
    <submittedName>
        <fullName evidence="2">Uncharacterized protein</fullName>
    </submittedName>
</protein>
<feature type="region of interest" description="Disordered" evidence="1">
    <location>
        <begin position="1"/>
        <end position="21"/>
    </location>
</feature>
<gene>
    <name evidence="2" type="ORF">CALCODRAFT_487150</name>
</gene>
<accession>A0A165DAJ0</accession>
<evidence type="ECO:0000313" key="2">
    <source>
        <dbReference type="EMBL" id="KZT52400.1"/>
    </source>
</evidence>
<dbReference type="AlphaFoldDB" id="A0A165DAJ0"/>